<evidence type="ECO:0000256" key="3">
    <source>
        <dbReference type="ARBA" id="ARBA00022679"/>
    </source>
</evidence>
<dbReference type="STRING" id="446470.Snas_2077"/>
<dbReference type="Gene3D" id="3.30.10.20">
    <property type="match status" value="1"/>
</dbReference>
<dbReference type="PROSITE" id="PS00108">
    <property type="entry name" value="PROTEIN_KINASE_ST"/>
    <property type="match status" value="1"/>
</dbReference>
<dbReference type="eggNOG" id="COG2815">
    <property type="taxonomic scope" value="Bacteria"/>
</dbReference>
<dbReference type="InterPro" id="IPR011009">
    <property type="entry name" value="Kinase-like_dom_sf"/>
</dbReference>
<keyword evidence="15" id="KW-1185">Reference proteome</keyword>
<dbReference type="GO" id="GO:0045717">
    <property type="term" value="P:negative regulation of fatty acid biosynthetic process"/>
    <property type="evidence" value="ECO:0007669"/>
    <property type="project" value="UniProtKB-ARBA"/>
</dbReference>
<dbReference type="GO" id="GO:0004674">
    <property type="term" value="F:protein serine/threonine kinase activity"/>
    <property type="evidence" value="ECO:0007669"/>
    <property type="project" value="UniProtKB-KW"/>
</dbReference>
<dbReference type="Proteomes" id="UP000000844">
    <property type="component" value="Chromosome"/>
</dbReference>
<dbReference type="PANTHER" id="PTHR43289:SF6">
    <property type="entry name" value="SERINE_THREONINE-PROTEIN KINASE NEKL-3"/>
    <property type="match status" value="1"/>
</dbReference>
<keyword evidence="3" id="KW-0808">Transferase</keyword>
<keyword evidence="11" id="KW-0812">Transmembrane</keyword>
<dbReference type="Gene3D" id="3.30.200.20">
    <property type="entry name" value="Phosphorylase Kinase, domain 1"/>
    <property type="match status" value="1"/>
</dbReference>
<evidence type="ECO:0000256" key="10">
    <source>
        <dbReference type="SAM" id="MobiDB-lite"/>
    </source>
</evidence>
<dbReference type="SMART" id="SM00740">
    <property type="entry name" value="PASTA"/>
    <property type="match status" value="1"/>
</dbReference>
<evidence type="ECO:0000256" key="9">
    <source>
        <dbReference type="ARBA" id="ARBA00048679"/>
    </source>
</evidence>
<dbReference type="OrthoDB" id="9762169at2"/>
<feature type="compositionally biased region" description="Low complexity" evidence="10">
    <location>
        <begin position="402"/>
        <end position="422"/>
    </location>
</feature>
<feature type="transmembrane region" description="Helical" evidence="11">
    <location>
        <begin position="350"/>
        <end position="371"/>
    </location>
</feature>
<dbReference type="PROSITE" id="PS51178">
    <property type="entry name" value="PASTA"/>
    <property type="match status" value="1"/>
</dbReference>
<evidence type="ECO:0000313" key="14">
    <source>
        <dbReference type="EMBL" id="ADD41771.1"/>
    </source>
</evidence>
<comment type="catalytic activity">
    <reaction evidence="8">
        <text>L-threonyl-[protein] + ATP = O-phospho-L-threonyl-[protein] + ADP + H(+)</text>
        <dbReference type="Rhea" id="RHEA:46608"/>
        <dbReference type="Rhea" id="RHEA-COMP:11060"/>
        <dbReference type="Rhea" id="RHEA-COMP:11605"/>
        <dbReference type="ChEBI" id="CHEBI:15378"/>
        <dbReference type="ChEBI" id="CHEBI:30013"/>
        <dbReference type="ChEBI" id="CHEBI:30616"/>
        <dbReference type="ChEBI" id="CHEBI:61977"/>
        <dbReference type="ChEBI" id="CHEBI:456216"/>
        <dbReference type="EC" id="2.7.11.1"/>
    </reaction>
</comment>
<dbReference type="Gene3D" id="1.10.510.10">
    <property type="entry name" value="Transferase(Phosphotransferase) domain 1"/>
    <property type="match status" value="1"/>
</dbReference>
<evidence type="ECO:0000256" key="7">
    <source>
        <dbReference type="ARBA" id="ARBA00022840"/>
    </source>
</evidence>
<dbReference type="FunFam" id="1.10.510.10:FF:000021">
    <property type="entry name" value="Serine/threonine protein kinase"/>
    <property type="match status" value="1"/>
</dbReference>
<evidence type="ECO:0000259" key="12">
    <source>
        <dbReference type="PROSITE" id="PS50011"/>
    </source>
</evidence>
<dbReference type="SMART" id="SM00220">
    <property type="entry name" value="S_TKc"/>
    <property type="match status" value="1"/>
</dbReference>
<dbReference type="AlphaFoldDB" id="D3Q0N5"/>
<dbReference type="SUPFAM" id="SSF56112">
    <property type="entry name" value="Protein kinase-like (PK-like)"/>
    <property type="match status" value="1"/>
</dbReference>
<dbReference type="KEGG" id="sna:Snas_2077"/>
<evidence type="ECO:0000256" key="6">
    <source>
        <dbReference type="ARBA" id="ARBA00022777"/>
    </source>
</evidence>
<evidence type="ECO:0000256" key="4">
    <source>
        <dbReference type="ARBA" id="ARBA00022737"/>
    </source>
</evidence>
<evidence type="ECO:0000256" key="11">
    <source>
        <dbReference type="SAM" id="Phobius"/>
    </source>
</evidence>
<keyword evidence="4" id="KW-0677">Repeat</keyword>
<evidence type="ECO:0000256" key="8">
    <source>
        <dbReference type="ARBA" id="ARBA00047899"/>
    </source>
</evidence>
<sequence>MRQGQRLNDRYRLDERVAAGGMGEVWKGYDERLNRIVAVKVLHHALASDVVFQHRFHIEARAIAALQHPGVVNIYDFGDETGEDGQIVYLVMEYVDGKSLQQILQEGGKLDVDETMRVIAGTAEALQVAHRAQIIHRDIKPGNILISKNGAPRIVDFGIARTAGAAGLTNTGMVMGTAAYVAPEQLRGDDPTPAADIYSLGVVAYQCLSGRKPFDSDVPATIIATALSDEPPPLPEEIPETVAAIVLRALAKEPDGRWASAADFAAACRKPDNAPVSPAPAGDAATMVTPASAAEAPTVVTPPPPGDAASQDADSVTPPSMRGSAPPQHPGQNDGPLTPVPQPKPRRNGLLIGIIVILVLLLLGVGGYVVYLRPWVQTNVAQPGGEETSAVEEATSEESPSESESSSSPEPTTSSAEPTSESESPEPETAEIPPVDGLSEEEAIQVLNGEGFENIVTEYDGDGAKVCSVDSQAPEPYQEAELTTEITIYVQYVDDLTDCRYAGAG</sequence>
<feature type="region of interest" description="Disordered" evidence="10">
    <location>
        <begin position="296"/>
        <end position="342"/>
    </location>
</feature>
<dbReference type="InterPro" id="IPR008271">
    <property type="entry name" value="Ser/Thr_kinase_AS"/>
</dbReference>
<evidence type="ECO:0000256" key="5">
    <source>
        <dbReference type="ARBA" id="ARBA00022741"/>
    </source>
</evidence>
<dbReference type="EC" id="2.7.11.1" evidence="1"/>
<dbReference type="InterPro" id="IPR005543">
    <property type="entry name" value="PASTA_dom"/>
</dbReference>
<comment type="catalytic activity">
    <reaction evidence="9">
        <text>L-seryl-[protein] + ATP = O-phospho-L-seryl-[protein] + ADP + H(+)</text>
        <dbReference type="Rhea" id="RHEA:17989"/>
        <dbReference type="Rhea" id="RHEA-COMP:9863"/>
        <dbReference type="Rhea" id="RHEA-COMP:11604"/>
        <dbReference type="ChEBI" id="CHEBI:15378"/>
        <dbReference type="ChEBI" id="CHEBI:29999"/>
        <dbReference type="ChEBI" id="CHEBI:30616"/>
        <dbReference type="ChEBI" id="CHEBI:83421"/>
        <dbReference type="ChEBI" id="CHEBI:456216"/>
        <dbReference type="EC" id="2.7.11.1"/>
    </reaction>
</comment>
<evidence type="ECO:0000259" key="13">
    <source>
        <dbReference type="PROSITE" id="PS51178"/>
    </source>
</evidence>
<evidence type="ECO:0000256" key="1">
    <source>
        <dbReference type="ARBA" id="ARBA00012513"/>
    </source>
</evidence>
<evidence type="ECO:0000256" key="2">
    <source>
        <dbReference type="ARBA" id="ARBA00022527"/>
    </source>
</evidence>
<feature type="domain" description="Protein kinase" evidence="12">
    <location>
        <begin position="11"/>
        <end position="276"/>
    </location>
</feature>
<gene>
    <name evidence="14" type="ordered locus">Snas_2077</name>
</gene>
<keyword evidence="11" id="KW-1133">Transmembrane helix</keyword>
<dbReference type="PROSITE" id="PS50011">
    <property type="entry name" value="PROTEIN_KINASE_DOM"/>
    <property type="match status" value="1"/>
</dbReference>
<protein>
    <recommendedName>
        <fullName evidence="1">non-specific serine/threonine protein kinase</fullName>
        <ecNumber evidence="1">2.7.11.1</ecNumber>
    </recommendedName>
</protein>
<proteinExistence type="predicted"/>
<keyword evidence="11" id="KW-0472">Membrane</keyword>
<dbReference type="GO" id="GO:0005524">
    <property type="term" value="F:ATP binding"/>
    <property type="evidence" value="ECO:0007669"/>
    <property type="project" value="UniProtKB-KW"/>
</dbReference>
<organism evidence="14 15">
    <name type="scientific">Stackebrandtia nassauensis (strain DSM 44728 / CIP 108903 / NRRL B-16338 / NBRC 102104 / LLR-40K-21)</name>
    <dbReference type="NCBI Taxonomy" id="446470"/>
    <lineage>
        <taxon>Bacteria</taxon>
        <taxon>Bacillati</taxon>
        <taxon>Actinomycetota</taxon>
        <taxon>Actinomycetes</taxon>
        <taxon>Glycomycetales</taxon>
        <taxon>Glycomycetaceae</taxon>
        <taxon>Stackebrandtia</taxon>
    </lineage>
</organism>
<dbReference type="Pfam" id="PF00069">
    <property type="entry name" value="Pkinase"/>
    <property type="match status" value="1"/>
</dbReference>
<dbReference type="CDD" id="cd06577">
    <property type="entry name" value="PASTA_pknB"/>
    <property type="match status" value="1"/>
</dbReference>
<keyword evidence="2 14" id="KW-0723">Serine/threonine-protein kinase</keyword>
<feature type="region of interest" description="Disordered" evidence="10">
    <location>
        <begin position="382"/>
        <end position="437"/>
    </location>
</feature>
<dbReference type="InterPro" id="IPR000719">
    <property type="entry name" value="Prot_kinase_dom"/>
</dbReference>
<keyword evidence="7" id="KW-0067">ATP-binding</keyword>
<feature type="domain" description="PASTA" evidence="13">
    <location>
        <begin position="426"/>
        <end position="492"/>
    </location>
</feature>
<keyword evidence="5" id="KW-0547">Nucleotide-binding</keyword>
<reference evidence="14 15" key="1">
    <citation type="journal article" date="2009" name="Stand. Genomic Sci.">
        <title>Complete genome sequence of Stackebrandtia nassauensis type strain (LLR-40K-21).</title>
        <authorList>
            <person name="Munk C."/>
            <person name="Lapidus A."/>
            <person name="Copeland A."/>
            <person name="Jando M."/>
            <person name="Mayilraj S."/>
            <person name="Glavina Del Rio T."/>
            <person name="Nolan M."/>
            <person name="Chen F."/>
            <person name="Lucas S."/>
            <person name="Tice H."/>
            <person name="Cheng J.F."/>
            <person name="Han C."/>
            <person name="Detter J.C."/>
            <person name="Bruce D."/>
            <person name="Goodwin L."/>
            <person name="Chain P."/>
            <person name="Pitluck S."/>
            <person name="Goker M."/>
            <person name="Ovchinikova G."/>
            <person name="Pati A."/>
            <person name="Ivanova N."/>
            <person name="Mavromatis K."/>
            <person name="Chen A."/>
            <person name="Palaniappan K."/>
            <person name="Land M."/>
            <person name="Hauser L."/>
            <person name="Chang Y.J."/>
            <person name="Jeffries C.D."/>
            <person name="Bristow J."/>
            <person name="Eisen J.A."/>
            <person name="Markowitz V."/>
            <person name="Hugenholtz P."/>
            <person name="Kyrpides N.C."/>
            <person name="Klenk H.P."/>
        </authorList>
    </citation>
    <scope>NUCLEOTIDE SEQUENCE [LARGE SCALE GENOMIC DNA]</scope>
    <source>
        <strain evidence="15">DSM 44728 / CIP 108903 / NRRL B-16338 / NBRC 102104 / LLR-40K-21</strain>
    </source>
</reference>
<dbReference type="CDD" id="cd14014">
    <property type="entry name" value="STKc_PknB_like"/>
    <property type="match status" value="1"/>
</dbReference>
<name>D3Q0N5_STANL</name>
<dbReference type="EMBL" id="CP001778">
    <property type="protein sequence ID" value="ADD41771.1"/>
    <property type="molecule type" value="Genomic_DNA"/>
</dbReference>
<dbReference type="RefSeq" id="WP_013017342.1">
    <property type="nucleotide sequence ID" value="NC_013947.1"/>
</dbReference>
<dbReference type="HOGENOM" id="CLU_000288_63_44_11"/>
<accession>D3Q0N5</accession>
<dbReference type="PANTHER" id="PTHR43289">
    <property type="entry name" value="MITOGEN-ACTIVATED PROTEIN KINASE KINASE KINASE 20-RELATED"/>
    <property type="match status" value="1"/>
</dbReference>
<dbReference type="FunFam" id="3.30.200.20:FF:000035">
    <property type="entry name" value="Serine/threonine protein kinase Stk1"/>
    <property type="match status" value="1"/>
</dbReference>
<dbReference type="eggNOG" id="COG0515">
    <property type="taxonomic scope" value="Bacteria"/>
</dbReference>
<evidence type="ECO:0000313" key="15">
    <source>
        <dbReference type="Proteomes" id="UP000000844"/>
    </source>
</evidence>
<keyword evidence="6 14" id="KW-0418">Kinase</keyword>